<feature type="compositionally biased region" description="Basic and acidic residues" evidence="2">
    <location>
        <begin position="174"/>
        <end position="191"/>
    </location>
</feature>
<protein>
    <submittedName>
        <fullName evidence="3">Uncharacterized protein</fullName>
    </submittedName>
</protein>
<dbReference type="InParanoid" id="A0A1J7IIL0"/>
<keyword evidence="1" id="KW-0945">Host-virus interaction</keyword>
<dbReference type="PANTHER" id="PTHR13037">
    <property type="entry name" value="FORMIN"/>
    <property type="match status" value="1"/>
</dbReference>
<evidence type="ECO:0000256" key="1">
    <source>
        <dbReference type="ARBA" id="ARBA00022581"/>
    </source>
</evidence>
<feature type="region of interest" description="Disordered" evidence="2">
    <location>
        <begin position="666"/>
        <end position="835"/>
    </location>
</feature>
<evidence type="ECO:0000313" key="4">
    <source>
        <dbReference type="Proteomes" id="UP000182658"/>
    </source>
</evidence>
<proteinExistence type="predicted"/>
<feature type="region of interest" description="Disordered" evidence="2">
    <location>
        <begin position="537"/>
        <end position="580"/>
    </location>
</feature>
<feature type="compositionally biased region" description="Low complexity" evidence="2">
    <location>
        <begin position="729"/>
        <end position="739"/>
    </location>
</feature>
<dbReference type="EMBL" id="KV875099">
    <property type="protein sequence ID" value="OIW27302.1"/>
    <property type="molecule type" value="Genomic_DNA"/>
</dbReference>
<evidence type="ECO:0000313" key="3">
    <source>
        <dbReference type="EMBL" id="OIW27302.1"/>
    </source>
</evidence>
<feature type="compositionally biased region" description="Polar residues" evidence="2">
    <location>
        <begin position="199"/>
        <end position="212"/>
    </location>
</feature>
<feature type="region of interest" description="Disordered" evidence="2">
    <location>
        <begin position="164"/>
        <end position="216"/>
    </location>
</feature>
<keyword evidence="4" id="KW-1185">Reference proteome</keyword>
<evidence type="ECO:0000256" key="2">
    <source>
        <dbReference type="SAM" id="MobiDB-lite"/>
    </source>
</evidence>
<feature type="region of interest" description="Disordered" evidence="2">
    <location>
        <begin position="236"/>
        <end position="265"/>
    </location>
</feature>
<organism evidence="3 4">
    <name type="scientific">Coniochaeta ligniaria NRRL 30616</name>
    <dbReference type="NCBI Taxonomy" id="1408157"/>
    <lineage>
        <taxon>Eukaryota</taxon>
        <taxon>Fungi</taxon>
        <taxon>Dikarya</taxon>
        <taxon>Ascomycota</taxon>
        <taxon>Pezizomycotina</taxon>
        <taxon>Sordariomycetes</taxon>
        <taxon>Sordariomycetidae</taxon>
        <taxon>Coniochaetales</taxon>
        <taxon>Coniochaetaceae</taxon>
        <taxon>Coniochaeta</taxon>
    </lineage>
</organism>
<dbReference type="PANTHER" id="PTHR13037:SF24">
    <property type="entry name" value="POLYCOMB PROTEIN PCL-RELATED"/>
    <property type="match status" value="1"/>
</dbReference>
<reference evidence="3 4" key="1">
    <citation type="submission" date="2016-10" db="EMBL/GenBank/DDBJ databases">
        <title>Draft genome sequence of Coniochaeta ligniaria NRRL30616, a lignocellulolytic fungus for bioabatement of inhibitors in plant biomass hydrolysates.</title>
        <authorList>
            <consortium name="DOE Joint Genome Institute"/>
            <person name="Jimenez D.J."/>
            <person name="Hector R.E."/>
            <person name="Riley R."/>
            <person name="Sun H."/>
            <person name="Grigoriev I.V."/>
            <person name="Van Elsas J.D."/>
            <person name="Nichols N.N."/>
        </authorList>
    </citation>
    <scope>NUCLEOTIDE SEQUENCE [LARGE SCALE GENOMIC DNA]</scope>
    <source>
        <strain evidence="3 4">NRRL 30616</strain>
    </source>
</reference>
<dbReference type="STRING" id="1408157.A0A1J7IIL0"/>
<feature type="compositionally biased region" description="Low complexity" evidence="2">
    <location>
        <begin position="756"/>
        <end position="766"/>
    </location>
</feature>
<dbReference type="Proteomes" id="UP000182658">
    <property type="component" value="Unassembled WGS sequence"/>
</dbReference>
<accession>A0A1J7IIL0</accession>
<sequence>MARRGWIVALEGPEDIVSQQLEMLPDHPSIMKLPNFKQILDRQQLPKKLLTIKGYIWRVHQSLQNRLEDAQKFVAEAPPDTRPIVFMHGGAITAQRACIAHIRKSVPEVQDDLGLGELHFKKLVEKGEYGLFEPSSQDAGSAAMRAAETLDDKTAYLQPHALSEHFGRVSPLPDKNDSKGKGPADTPDVKDVASAPGQLPSTFSAWSTSDSLSEGHDSTHLLTAQEVSFQQGRIVPVSDAPEPSTPKEGETLDISLDSDGNPRPPWRIREAKRNEALQMLEGNVGPSQEFQPVMSLGEDVVFLLVDESSSVSLEWLSSQYKTENTHVGGESEDTSSKTPAEDVERFMQIYDVQSFDDDELQREIRLQLKAFFKKHDPHHDYSELERTYGRSRLSPSSLSALTLIEEKADLILAVGAEQGVDKGTYEAIVSKLVKLGKPDGKTYSRTGRLEIRNLFSQVMVAHTSQPYAQQTDNPLATPSKTTEAILPYIAAHLTSNRTTRFLIIDFAHRHLPTVMALREVIGRKKFKIAGVVIKDGTQTIQGPESPSSHSSSQPDSQLDSQLDSQPDSQPSPLARNPTTILPPFSEAADWTMEVHTSSDATDRLNLSTKVWRALCIASDWYVPGAEDKVDEHGNRISIAVTTEGKSKAPVVKRPISIARRPKGYELGKSNFSRPLVPVSPPDSIPASPDGQPAPAPPGPPPLPPRPPPPPPPPAHAYTTAPASPEPTIGSMASGSSGSSKWKELMSKFHKRSPTPTAGGDSADTSGGSSGRLGKKLSALFRPPQNPARVTGADDDDDYDDDDEDMDDEERRVLGRFGSKRYRDEDDKARRMLGLP</sequence>
<dbReference type="OrthoDB" id="5401106at2759"/>
<feature type="compositionally biased region" description="Acidic residues" evidence="2">
    <location>
        <begin position="792"/>
        <end position="807"/>
    </location>
</feature>
<feature type="compositionally biased region" description="Pro residues" evidence="2">
    <location>
        <begin position="691"/>
        <end position="714"/>
    </location>
</feature>
<feature type="compositionally biased region" description="Basic and acidic residues" evidence="2">
    <location>
        <begin position="820"/>
        <end position="829"/>
    </location>
</feature>
<feature type="compositionally biased region" description="Low complexity" evidence="2">
    <location>
        <begin position="545"/>
        <end position="573"/>
    </location>
</feature>
<dbReference type="AlphaFoldDB" id="A0A1J7IIL0"/>
<gene>
    <name evidence="3" type="ORF">CONLIGDRAFT_422593</name>
</gene>
<name>A0A1J7IIL0_9PEZI</name>